<feature type="binding site" evidence="6">
    <location>
        <position position="59"/>
    </location>
    <ligand>
        <name>FMN</name>
        <dbReference type="ChEBI" id="CHEBI:58210"/>
    </ligand>
</feature>
<dbReference type="Proteomes" id="UP000462435">
    <property type="component" value="Unassembled WGS sequence"/>
</dbReference>
<evidence type="ECO:0000313" key="9">
    <source>
        <dbReference type="Proteomes" id="UP000462435"/>
    </source>
</evidence>
<keyword evidence="1 6" id="KW-0285">Flavoprotein</keyword>
<dbReference type="InterPro" id="IPR036661">
    <property type="entry name" value="Luciferase-like_sf"/>
</dbReference>
<evidence type="ECO:0000256" key="6">
    <source>
        <dbReference type="PIRSR" id="PIRSR000337-1"/>
    </source>
</evidence>
<dbReference type="PANTHER" id="PTHR30011:SF16">
    <property type="entry name" value="C2H2 FINGER DOMAIN TRANSCRIPTION FACTOR (EUROFUNG)-RELATED"/>
    <property type="match status" value="1"/>
</dbReference>
<dbReference type="AlphaFoldDB" id="A0A7V8FWR3"/>
<feature type="binding site" evidence="6">
    <location>
        <position position="186"/>
    </location>
    <ligand>
        <name>FMN</name>
        <dbReference type="ChEBI" id="CHEBI:58210"/>
    </ligand>
</feature>
<dbReference type="InterPro" id="IPR016215">
    <property type="entry name" value="NTA_MOA"/>
</dbReference>
<evidence type="ECO:0000256" key="1">
    <source>
        <dbReference type="ARBA" id="ARBA00022630"/>
    </source>
</evidence>
<evidence type="ECO:0000256" key="4">
    <source>
        <dbReference type="ARBA" id="ARBA00023033"/>
    </source>
</evidence>
<feature type="binding site" evidence="6">
    <location>
        <position position="146"/>
    </location>
    <ligand>
        <name>FMN</name>
        <dbReference type="ChEBI" id="CHEBI:58210"/>
    </ligand>
</feature>
<dbReference type="GO" id="GO:0016705">
    <property type="term" value="F:oxidoreductase activity, acting on paired donors, with incorporation or reduction of molecular oxygen"/>
    <property type="evidence" value="ECO:0007669"/>
    <property type="project" value="InterPro"/>
</dbReference>
<dbReference type="EMBL" id="WNDX01000058">
    <property type="protein sequence ID" value="KAF1043527.1"/>
    <property type="molecule type" value="Genomic_DNA"/>
</dbReference>
<evidence type="ECO:0000259" key="7">
    <source>
        <dbReference type="Pfam" id="PF00296"/>
    </source>
</evidence>
<dbReference type="InterPro" id="IPR011251">
    <property type="entry name" value="Luciferase-like_dom"/>
</dbReference>
<dbReference type="InterPro" id="IPR051260">
    <property type="entry name" value="Diverse_substr_monoxygenases"/>
</dbReference>
<proteinExistence type="inferred from homology"/>
<accession>A0A7V8FWR3</accession>
<evidence type="ECO:0000256" key="3">
    <source>
        <dbReference type="ARBA" id="ARBA00023002"/>
    </source>
</evidence>
<sequence>MSTTDRSLILFANALVTGHHEAAWRMPTAKPERLRDIGYYQEIAQLAERGGFHALFVADFFVYYPGVRHSPRWELDPLTLLAGVAQATERLGVIATGSATFSSPAEIARAFATLDHVSGGRAAWNIVTNGEPQAAANFGQDRPVPHQQRYQVGAGAVQQVLSLWREETHAPAPLQAHPVLVQAGSSPDGRDFAARFAEVVFTAQNTLAEAQAFRSDMHARAADHGRAADALKIIPGISPAIGSTEEEARRKKRELDELIAPEASLAWLAGFGIDLDGHDLDGPLPPVLGDIDKFEGIKSRFGVIAAVIERHRPQTIRALLHLLAGSRGHAALSGTPESIAEMIGSWFEQGGADGFMLMPHVYPTELQLFVDEVVPLLRKRGILRDLGPDASLRQRLGLPAHGLFNQVTH</sequence>
<evidence type="ECO:0000256" key="2">
    <source>
        <dbReference type="ARBA" id="ARBA00022643"/>
    </source>
</evidence>
<keyword evidence="3" id="KW-0560">Oxidoreductase</keyword>
<name>A0A7V8FWR3_9BURK</name>
<feature type="binding site" evidence="6">
    <location>
        <position position="96"/>
    </location>
    <ligand>
        <name>FMN</name>
        <dbReference type="ChEBI" id="CHEBI:58210"/>
    </ligand>
</feature>
<evidence type="ECO:0000313" key="8">
    <source>
        <dbReference type="EMBL" id="KAF1043527.1"/>
    </source>
</evidence>
<dbReference type="SUPFAM" id="SSF51679">
    <property type="entry name" value="Bacterial luciferase-like"/>
    <property type="match status" value="1"/>
</dbReference>
<evidence type="ECO:0000256" key="5">
    <source>
        <dbReference type="ARBA" id="ARBA00033748"/>
    </source>
</evidence>
<dbReference type="PANTHER" id="PTHR30011">
    <property type="entry name" value="ALKANESULFONATE MONOOXYGENASE-RELATED"/>
    <property type="match status" value="1"/>
</dbReference>
<organism evidence="8 9">
    <name type="scientific">Herbaspirillum frisingense</name>
    <dbReference type="NCBI Taxonomy" id="92645"/>
    <lineage>
        <taxon>Bacteria</taxon>
        <taxon>Pseudomonadati</taxon>
        <taxon>Pseudomonadota</taxon>
        <taxon>Betaproteobacteria</taxon>
        <taxon>Burkholderiales</taxon>
        <taxon>Oxalobacteraceae</taxon>
        <taxon>Herbaspirillum</taxon>
    </lineage>
</organism>
<protein>
    <submittedName>
        <fullName evidence="8">Nitrilotriacetate monooxygenase component A</fullName>
    </submittedName>
</protein>
<gene>
    <name evidence="8" type="primary">ntaA_3</name>
    <name evidence="8" type="ORF">GAK35_02145</name>
</gene>
<dbReference type="Pfam" id="PF00296">
    <property type="entry name" value="Bac_luciferase"/>
    <property type="match status" value="1"/>
</dbReference>
<comment type="caution">
    <text evidence="8">The sequence shown here is derived from an EMBL/GenBank/DDBJ whole genome shotgun (WGS) entry which is preliminary data.</text>
</comment>
<dbReference type="Gene3D" id="3.20.20.30">
    <property type="entry name" value="Luciferase-like domain"/>
    <property type="match status" value="1"/>
</dbReference>
<feature type="binding site" evidence="6">
    <location>
        <position position="185"/>
    </location>
    <ligand>
        <name>FMN</name>
        <dbReference type="ChEBI" id="CHEBI:58210"/>
    </ligand>
</feature>
<keyword evidence="4 8" id="KW-0503">Monooxygenase</keyword>
<feature type="binding site" evidence="6">
    <location>
        <position position="150"/>
    </location>
    <ligand>
        <name>FMN</name>
        <dbReference type="ChEBI" id="CHEBI:58210"/>
    </ligand>
</feature>
<dbReference type="PIRSF" id="PIRSF000337">
    <property type="entry name" value="NTA_MOA"/>
    <property type="match status" value="1"/>
</dbReference>
<comment type="similarity">
    <text evidence="5">Belongs to the NtaA/SnaA/DszA monooxygenase family.</text>
</comment>
<keyword evidence="2 6" id="KW-0288">FMN</keyword>
<dbReference type="GO" id="GO:0004497">
    <property type="term" value="F:monooxygenase activity"/>
    <property type="evidence" value="ECO:0007669"/>
    <property type="project" value="UniProtKB-KW"/>
</dbReference>
<feature type="domain" description="Luciferase-like" evidence="7">
    <location>
        <begin position="29"/>
        <end position="352"/>
    </location>
</feature>
<reference evidence="9" key="1">
    <citation type="journal article" date="2020" name="MBio">
        <title>Horizontal gene transfer to a defensive symbiont with a reduced genome amongst a multipartite beetle microbiome.</title>
        <authorList>
            <person name="Waterworth S.C."/>
            <person name="Florez L.V."/>
            <person name="Rees E.R."/>
            <person name="Hertweck C."/>
            <person name="Kaltenpoth M."/>
            <person name="Kwan J.C."/>
        </authorList>
    </citation>
    <scope>NUCLEOTIDE SEQUENCE [LARGE SCALE GENOMIC DNA]</scope>
</reference>